<proteinExistence type="predicted"/>
<keyword evidence="5" id="KW-1185">Reference proteome</keyword>
<gene>
    <name evidence="4" type="ORF">SAMN05192574_101834</name>
</gene>
<dbReference type="SUPFAM" id="SSF53448">
    <property type="entry name" value="Nucleotide-diphospho-sugar transferases"/>
    <property type="match status" value="1"/>
</dbReference>
<reference evidence="5" key="1">
    <citation type="submission" date="2016-10" db="EMBL/GenBank/DDBJ databases">
        <authorList>
            <person name="Varghese N."/>
            <person name="Submissions S."/>
        </authorList>
    </citation>
    <scope>NUCLEOTIDE SEQUENCE [LARGE SCALE GENOMIC DNA]</scope>
    <source>
        <strain evidence="5">Gh-48</strain>
    </source>
</reference>
<evidence type="ECO:0000256" key="1">
    <source>
        <dbReference type="ARBA" id="ARBA00022679"/>
    </source>
</evidence>
<dbReference type="GO" id="GO:0016740">
    <property type="term" value="F:transferase activity"/>
    <property type="evidence" value="ECO:0007669"/>
    <property type="project" value="UniProtKB-KW"/>
</dbReference>
<dbReference type="InterPro" id="IPR019290">
    <property type="entry name" value="GlycosylTrfase-like_prok"/>
</dbReference>
<dbReference type="EMBL" id="FOCL01000001">
    <property type="protein sequence ID" value="SEM79430.1"/>
    <property type="molecule type" value="Genomic_DNA"/>
</dbReference>
<keyword evidence="1 4" id="KW-0808">Transferase</keyword>
<evidence type="ECO:0000313" key="4">
    <source>
        <dbReference type="EMBL" id="SEM79430.1"/>
    </source>
</evidence>
<dbReference type="AlphaFoldDB" id="A0A1H8B933"/>
<protein>
    <submittedName>
        <fullName evidence="4">Glycosyltransferase like family 2</fullName>
    </submittedName>
</protein>
<dbReference type="STRING" id="551995.SAMN05192574_101834"/>
<evidence type="ECO:0000259" key="2">
    <source>
        <dbReference type="Pfam" id="PF02709"/>
    </source>
</evidence>
<accession>A0A1H8B933</accession>
<dbReference type="Pfam" id="PF02709">
    <property type="entry name" value="Glyco_transf_7C"/>
    <property type="match status" value="1"/>
</dbReference>
<dbReference type="Proteomes" id="UP000198942">
    <property type="component" value="Unassembled WGS sequence"/>
</dbReference>
<feature type="domain" description="Glycosyltransferase 2-like prokaryotic type" evidence="3">
    <location>
        <begin position="8"/>
        <end position="93"/>
    </location>
</feature>
<dbReference type="Gene3D" id="3.90.550.10">
    <property type="entry name" value="Spore Coat Polysaccharide Biosynthesis Protein SpsA, Chain A"/>
    <property type="match status" value="1"/>
</dbReference>
<dbReference type="InterPro" id="IPR029044">
    <property type="entry name" value="Nucleotide-diphossugar_trans"/>
</dbReference>
<evidence type="ECO:0000259" key="3">
    <source>
        <dbReference type="Pfam" id="PF10111"/>
    </source>
</evidence>
<dbReference type="Pfam" id="PF10111">
    <property type="entry name" value="Glyco_tranf_2_2"/>
    <property type="match status" value="1"/>
</dbReference>
<name>A0A1H8B933_9SPHI</name>
<sequence length="360" mass="41507">MNRLHHLKQTLPLNLMDSFGYPDTEFVLLDYNSSDGLEQYVLSELSVYINNNKLIYFRTESPHYFNRSHSRNLAFRLASGDIICNIDADNFTGKGLANYINQVFNKEKNIFLTNIKSGALIDSQKDILGKVCLRKEDFIKVCGYDESMVNYGFEDFDLVNRLELSGLLSQSFGFNSIGQSAIAHQVEESLKNEEISCRLESILLNYITPSSTELIFLLKDGFFLKGVLTDNFAYNLELDTFQYKQSLSKYQFSLKNDELIRGKWKSVSDRILITNDSDLHVIQLKHTNIPYLLLDNNNSKPYYKLADAEMVQTAIMIFSQIPNRVIMENNIRKKKIVVNEGGYGRGRVFKNFDYHSFIDL</sequence>
<feature type="domain" description="Galactosyltransferase C-terminal" evidence="2">
    <location>
        <begin position="129"/>
        <end position="171"/>
    </location>
</feature>
<dbReference type="InterPro" id="IPR027791">
    <property type="entry name" value="Galactosyl_T_C"/>
</dbReference>
<evidence type="ECO:0000313" key="5">
    <source>
        <dbReference type="Proteomes" id="UP000198942"/>
    </source>
</evidence>
<organism evidence="4 5">
    <name type="scientific">Mucilaginibacter gossypiicola</name>
    <dbReference type="NCBI Taxonomy" id="551995"/>
    <lineage>
        <taxon>Bacteria</taxon>
        <taxon>Pseudomonadati</taxon>
        <taxon>Bacteroidota</taxon>
        <taxon>Sphingobacteriia</taxon>
        <taxon>Sphingobacteriales</taxon>
        <taxon>Sphingobacteriaceae</taxon>
        <taxon>Mucilaginibacter</taxon>
    </lineage>
</organism>